<evidence type="ECO:0000313" key="1">
    <source>
        <dbReference type="Proteomes" id="UP000515211"/>
    </source>
</evidence>
<dbReference type="AlphaFoldDB" id="A0A9C6WNG9"/>
<name>A0A9C6WNG9_ARADU</name>
<proteinExistence type="predicted"/>
<evidence type="ECO:0000313" key="2">
    <source>
        <dbReference type="RefSeq" id="XP_052116056.1"/>
    </source>
</evidence>
<dbReference type="GeneID" id="107484258"/>
<organism evidence="1 2">
    <name type="scientific">Arachis duranensis</name>
    <name type="common">Wild peanut</name>
    <dbReference type="NCBI Taxonomy" id="130453"/>
    <lineage>
        <taxon>Eukaryota</taxon>
        <taxon>Viridiplantae</taxon>
        <taxon>Streptophyta</taxon>
        <taxon>Embryophyta</taxon>
        <taxon>Tracheophyta</taxon>
        <taxon>Spermatophyta</taxon>
        <taxon>Magnoliopsida</taxon>
        <taxon>eudicotyledons</taxon>
        <taxon>Gunneridae</taxon>
        <taxon>Pentapetalae</taxon>
        <taxon>rosids</taxon>
        <taxon>fabids</taxon>
        <taxon>Fabales</taxon>
        <taxon>Fabaceae</taxon>
        <taxon>Papilionoideae</taxon>
        <taxon>50 kb inversion clade</taxon>
        <taxon>dalbergioids sensu lato</taxon>
        <taxon>Dalbergieae</taxon>
        <taxon>Pterocarpus clade</taxon>
        <taxon>Arachis</taxon>
    </lineage>
</organism>
<keyword evidence="1" id="KW-1185">Reference proteome</keyword>
<reference evidence="1" key="1">
    <citation type="journal article" date="2016" name="Nat. Genet.">
        <title>The genome sequences of Arachis duranensis and Arachis ipaensis, the diploid ancestors of cultivated peanut.</title>
        <authorList>
            <person name="Bertioli D.J."/>
            <person name="Cannon S.B."/>
            <person name="Froenicke L."/>
            <person name="Huang G."/>
            <person name="Farmer A.D."/>
            <person name="Cannon E.K."/>
            <person name="Liu X."/>
            <person name="Gao D."/>
            <person name="Clevenger J."/>
            <person name="Dash S."/>
            <person name="Ren L."/>
            <person name="Moretzsohn M.C."/>
            <person name="Shirasawa K."/>
            <person name="Huang W."/>
            <person name="Vidigal B."/>
            <person name="Abernathy B."/>
            <person name="Chu Y."/>
            <person name="Niederhuth C.E."/>
            <person name="Umale P."/>
            <person name="Araujo A.C."/>
            <person name="Kozik A."/>
            <person name="Kim K.D."/>
            <person name="Burow M.D."/>
            <person name="Varshney R.K."/>
            <person name="Wang X."/>
            <person name="Zhang X."/>
            <person name="Barkley N."/>
            <person name="Guimaraes P.M."/>
            <person name="Isobe S."/>
            <person name="Guo B."/>
            <person name="Liao B."/>
            <person name="Stalker H.T."/>
            <person name="Schmitz R.J."/>
            <person name="Scheffler B.E."/>
            <person name="Leal-Bertioli S.C."/>
            <person name="Xun X."/>
            <person name="Jackson S.A."/>
            <person name="Michelmore R."/>
            <person name="Ozias-Akins P."/>
        </authorList>
    </citation>
    <scope>NUCLEOTIDE SEQUENCE [LARGE SCALE GENOMIC DNA]</scope>
    <source>
        <strain evidence="1">cv. V14167</strain>
    </source>
</reference>
<reference evidence="2" key="2">
    <citation type="submission" date="2025-08" db="UniProtKB">
        <authorList>
            <consortium name="RefSeq"/>
        </authorList>
    </citation>
    <scope>IDENTIFICATION</scope>
    <source>
        <tissue evidence="2">Whole plant</tissue>
    </source>
</reference>
<sequence length="138" mass="15427">MDAARSVASLPLPVPSSSLPDFLNATVRKGSGRRYWSWPGLFQGFAAHPDPALFWLMLLLLFWPPKNLVAATSAARNNRRVFYDGVYRELPSFWSPAVTLVLPEPPLVQPLLGSLEYVLLWLPRKWLGAEVTIVVISV</sequence>
<protein>
    <submittedName>
        <fullName evidence="2">Uncharacterized protein LOC107484258 isoform X1</fullName>
    </submittedName>
</protein>
<accession>A0A9C6WNG9</accession>
<dbReference type="KEGG" id="adu:107484258"/>
<dbReference type="Proteomes" id="UP000515211">
    <property type="component" value="Chromosome 4"/>
</dbReference>
<dbReference type="RefSeq" id="XP_052116056.1">
    <property type="nucleotide sequence ID" value="XM_052260096.1"/>
</dbReference>
<gene>
    <name evidence="2" type="primary">LOC107484258</name>
</gene>